<dbReference type="Gene3D" id="1.10.30.50">
    <property type="match status" value="1"/>
</dbReference>
<feature type="domain" description="GmrSD restriction endonucleases C-terminal" evidence="1">
    <location>
        <begin position="90"/>
        <end position="183"/>
    </location>
</feature>
<evidence type="ECO:0000313" key="2">
    <source>
        <dbReference type="EMBL" id="AKE41674.1"/>
    </source>
</evidence>
<reference evidence="3 5" key="2">
    <citation type="submission" date="2018-12" db="EMBL/GenBank/DDBJ databases">
        <authorList>
            <consortium name="Pathogen Informatics"/>
        </authorList>
    </citation>
    <scope>NUCLEOTIDE SEQUENCE [LARGE SCALE GENOMIC DNA]</scope>
    <source>
        <strain evidence="3 5">NCTC949</strain>
    </source>
</reference>
<proteinExistence type="predicted"/>
<gene>
    <name evidence="3" type="ORF">NCTC949_02076</name>
    <name evidence="2" type="ORF">UL82_07565</name>
</gene>
<reference evidence="2 4" key="1">
    <citation type="journal article" date="2015" name="Genome Announc.">
        <title>Complete Genome Sequence of Corynebacterium kutscheri DSM 20755, a Corynebacterial Type Strain with Remarkably Low G+C Content of Chromosomal DNA.</title>
        <authorList>
            <person name="Ruckert C."/>
            <person name="Albersmeier A."/>
            <person name="Winkler A."/>
            <person name="Tauch A."/>
        </authorList>
    </citation>
    <scope>NUCLEOTIDE SEQUENCE [LARGE SCALE GENOMIC DNA]</scope>
    <source>
        <strain evidence="2 4">DSM 20755</strain>
    </source>
</reference>
<dbReference type="PANTHER" id="PTHR24094">
    <property type="entry name" value="SECRETED PROTEIN"/>
    <property type="match status" value="1"/>
</dbReference>
<organism evidence="2 4">
    <name type="scientific">Corynebacterium kutscheri</name>
    <dbReference type="NCBI Taxonomy" id="35755"/>
    <lineage>
        <taxon>Bacteria</taxon>
        <taxon>Bacillati</taxon>
        <taxon>Actinomycetota</taxon>
        <taxon>Actinomycetes</taxon>
        <taxon>Mycobacteriales</taxon>
        <taxon>Corynebacteriaceae</taxon>
        <taxon>Corynebacterium</taxon>
    </lineage>
</organism>
<evidence type="ECO:0000313" key="3">
    <source>
        <dbReference type="EMBL" id="VEH08950.1"/>
    </source>
</evidence>
<dbReference type="Proteomes" id="UP000271380">
    <property type="component" value="Chromosome"/>
</dbReference>
<dbReference type="Proteomes" id="UP000033457">
    <property type="component" value="Chromosome"/>
</dbReference>
<dbReference type="AlphaFoldDB" id="A0A0F6TEA9"/>
<dbReference type="HOGENOM" id="CLU_043034_1_1_11"/>
<dbReference type="KEGG" id="cku:UL82_07565"/>
<dbReference type="EMBL" id="CP011312">
    <property type="protein sequence ID" value="AKE41674.1"/>
    <property type="molecule type" value="Genomic_DNA"/>
</dbReference>
<sequence length="203" mass="22817">MKQPRIFFGLVCATLIICMYHYTPIGTLPALNTVPTISQRAHVLGYKRTEFGTGWSTPAGQLCSIRIIIIATQLTNEPPGSDCQIIDSTGVDPYTGQPLRTTDAIEIDHIFPLSAAWDMGAYAWTQQQRQNFANDPLNLVAVSRSANQQKSDQLPALWLPKNRSIRCWYVTQLAEVAAKYGLSLPKEDKKIMNRQCHIPRFIR</sequence>
<dbReference type="Pfam" id="PF07510">
    <property type="entry name" value="GmrSD_C"/>
    <property type="match status" value="1"/>
</dbReference>
<dbReference type="STRING" id="35755.UL82_07565"/>
<evidence type="ECO:0000313" key="5">
    <source>
        <dbReference type="Proteomes" id="UP000271380"/>
    </source>
</evidence>
<protein>
    <submittedName>
        <fullName evidence="3">Secreted lipoprotein</fullName>
    </submittedName>
</protein>
<name>A0A0F6TEA9_9CORY</name>
<dbReference type="InterPro" id="IPR011089">
    <property type="entry name" value="GmrSD_C"/>
</dbReference>
<evidence type="ECO:0000259" key="1">
    <source>
        <dbReference type="Pfam" id="PF07510"/>
    </source>
</evidence>
<keyword evidence="4" id="KW-1185">Reference proteome</keyword>
<dbReference type="PANTHER" id="PTHR24094:SF15">
    <property type="entry name" value="AMP-DEPENDENT SYNTHETASE_LIGASE DOMAIN-CONTAINING PROTEIN-RELATED"/>
    <property type="match status" value="1"/>
</dbReference>
<evidence type="ECO:0000313" key="4">
    <source>
        <dbReference type="Proteomes" id="UP000033457"/>
    </source>
</evidence>
<dbReference type="EMBL" id="LR134377">
    <property type="protein sequence ID" value="VEH08950.1"/>
    <property type="molecule type" value="Genomic_DNA"/>
</dbReference>
<dbReference type="RefSeq" id="WP_046441360.1">
    <property type="nucleotide sequence ID" value="NZ_CP011312.1"/>
</dbReference>
<accession>A0A0F6TEA9</accession>
<keyword evidence="3" id="KW-0449">Lipoprotein</keyword>